<protein>
    <recommendedName>
        <fullName evidence="5">Octanoyltransferase</fullName>
        <ecNumber evidence="5">2.3.1.181</ecNumber>
    </recommendedName>
</protein>
<dbReference type="EC" id="2.3.1.181" evidence="5"/>
<comment type="catalytic activity">
    <reaction evidence="5">
        <text>octanoyl-[ACP] + L-lysyl-[protein] = N(6)-octanoyl-L-lysyl-[protein] + holo-[ACP] + H(+)</text>
        <dbReference type="Rhea" id="RHEA:17665"/>
        <dbReference type="Rhea" id="RHEA-COMP:9636"/>
        <dbReference type="Rhea" id="RHEA-COMP:9685"/>
        <dbReference type="Rhea" id="RHEA-COMP:9752"/>
        <dbReference type="Rhea" id="RHEA-COMP:9928"/>
        <dbReference type="ChEBI" id="CHEBI:15378"/>
        <dbReference type="ChEBI" id="CHEBI:29969"/>
        <dbReference type="ChEBI" id="CHEBI:64479"/>
        <dbReference type="ChEBI" id="CHEBI:78463"/>
        <dbReference type="ChEBI" id="CHEBI:78809"/>
        <dbReference type="EC" id="2.3.1.181"/>
    </reaction>
</comment>
<dbReference type="PROSITE" id="PS51733">
    <property type="entry name" value="BPL_LPL_CATALYTIC"/>
    <property type="match status" value="1"/>
</dbReference>
<dbReference type="PROSITE" id="PS01313">
    <property type="entry name" value="LIPB"/>
    <property type="match status" value="1"/>
</dbReference>
<keyword evidence="11" id="KW-1185">Reference proteome</keyword>
<evidence type="ECO:0000256" key="6">
    <source>
        <dbReference type="PIRSR" id="PIRSR016262-1"/>
    </source>
</evidence>
<evidence type="ECO:0000256" key="2">
    <source>
        <dbReference type="ARBA" id="ARBA00007907"/>
    </source>
</evidence>
<dbReference type="Pfam" id="PF21948">
    <property type="entry name" value="LplA-B_cat"/>
    <property type="match status" value="1"/>
</dbReference>
<evidence type="ECO:0000256" key="8">
    <source>
        <dbReference type="PIRSR" id="PIRSR016262-3"/>
    </source>
</evidence>
<dbReference type="GO" id="GO:0009249">
    <property type="term" value="P:protein lipoylation"/>
    <property type="evidence" value="ECO:0007669"/>
    <property type="project" value="InterPro"/>
</dbReference>
<dbReference type="SUPFAM" id="SSF55681">
    <property type="entry name" value="Class II aaRS and biotin synthetases"/>
    <property type="match status" value="1"/>
</dbReference>
<dbReference type="InterPro" id="IPR004143">
    <property type="entry name" value="BPL_LPL_catalytic"/>
</dbReference>
<name>A0A9P4QH92_9PEZI</name>
<proteinExistence type="inferred from homology"/>
<feature type="binding site" evidence="7">
    <location>
        <begin position="89"/>
        <end position="96"/>
    </location>
    <ligand>
        <name>substrate</name>
    </ligand>
</feature>
<evidence type="ECO:0000256" key="4">
    <source>
        <dbReference type="ARBA" id="ARBA00023315"/>
    </source>
</evidence>
<evidence type="ECO:0000256" key="5">
    <source>
        <dbReference type="PIRNR" id="PIRNR016262"/>
    </source>
</evidence>
<dbReference type="InterPro" id="IPR020605">
    <property type="entry name" value="Octanoyltransferase_CS"/>
</dbReference>
<gene>
    <name evidence="10" type="ORF">K431DRAFT_281816</name>
</gene>
<comment type="function">
    <text evidence="5">Catalyzes the transfer of endogenously produced octanoic acid from octanoyl-acyl-carrier-protein onto the lipoyl domains of lipoate-dependent enzymes. Lipoyl-ACP can also act as a substrate although octanoyl-ACP is likely to be the physiological substrate.</text>
</comment>
<dbReference type="EMBL" id="MU003770">
    <property type="protein sequence ID" value="KAF2724856.1"/>
    <property type="molecule type" value="Genomic_DNA"/>
</dbReference>
<comment type="pathway">
    <text evidence="1 5">Protein modification; protein lipoylation via endogenous pathway; protein N(6)-(lipoyl)lysine from octanoyl-[acyl-carrier-protein]: step 1/2.</text>
</comment>
<dbReference type="CDD" id="cd16444">
    <property type="entry name" value="LipB"/>
    <property type="match status" value="1"/>
</dbReference>
<dbReference type="Proteomes" id="UP000799441">
    <property type="component" value="Unassembled WGS sequence"/>
</dbReference>
<dbReference type="NCBIfam" id="TIGR00214">
    <property type="entry name" value="lipB"/>
    <property type="match status" value="1"/>
</dbReference>
<keyword evidence="3 5" id="KW-0808">Transferase</keyword>
<dbReference type="InterPro" id="IPR045864">
    <property type="entry name" value="aa-tRNA-synth_II/BPL/LPL"/>
</dbReference>
<accession>A0A9P4QH92</accession>
<dbReference type="PANTHER" id="PTHR10993">
    <property type="entry name" value="OCTANOYLTRANSFERASE"/>
    <property type="match status" value="1"/>
</dbReference>
<evidence type="ECO:0000256" key="1">
    <source>
        <dbReference type="ARBA" id="ARBA00004821"/>
    </source>
</evidence>
<evidence type="ECO:0000259" key="9">
    <source>
        <dbReference type="PROSITE" id="PS51733"/>
    </source>
</evidence>
<feature type="site" description="Lowers pKa of active site Cys" evidence="8">
    <location>
        <position position="153"/>
    </location>
</feature>
<feature type="domain" description="BPL/LPL catalytic" evidence="9">
    <location>
        <begin position="39"/>
        <end position="225"/>
    </location>
</feature>
<dbReference type="OrthoDB" id="19908at2759"/>
<evidence type="ECO:0000313" key="10">
    <source>
        <dbReference type="EMBL" id="KAF2724856.1"/>
    </source>
</evidence>
<reference evidence="10" key="1">
    <citation type="journal article" date="2020" name="Stud. Mycol.">
        <title>101 Dothideomycetes genomes: a test case for predicting lifestyles and emergence of pathogens.</title>
        <authorList>
            <person name="Haridas S."/>
            <person name="Albert R."/>
            <person name="Binder M."/>
            <person name="Bloem J."/>
            <person name="Labutti K."/>
            <person name="Salamov A."/>
            <person name="Andreopoulos B."/>
            <person name="Baker S."/>
            <person name="Barry K."/>
            <person name="Bills G."/>
            <person name="Bluhm B."/>
            <person name="Cannon C."/>
            <person name="Castanera R."/>
            <person name="Culley D."/>
            <person name="Daum C."/>
            <person name="Ezra D."/>
            <person name="Gonzalez J."/>
            <person name="Henrissat B."/>
            <person name="Kuo A."/>
            <person name="Liang C."/>
            <person name="Lipzen A."/>
            <person name="Lutzoni F."/>
            <person name="Magnuson J."/>
            <person name="Mondo S."/>
            <person name="Nolan M."/>
            <person name="Ohm R."/>
            <person name="Pangilinan J."/>
            <person name="Park H.-J."/>
            <person name="Ramirez L."/>
            <person name="Alfaro M."/>
            <person name="Sun H."/>
            <person name="Tritt A."/>
            <person name="Yoshinaga Y."/>
            <person name="Zwiers L.-H."/>
            <person name="Turgeon B."/>
            <person name="Goodwin S."/>
            <person name="Spatafora J."/>
            <person name="Crous P."/>
            <person name="Grigoriev I."/>
        </authorList>
    </citation>
    <scope>NUCLEOTIDE SEQUENCE</scope>
    <source>
        <strain evidence="10">CBS 116435</strain>
    </source>
</reference>
<keyword evidence="4 5" id="KW-0012">Acyltransferase</keyword>
<dbReference type="InterPro" id="IPR000544">
    <property type="entry name" value="Octanoyltransferase"/>
</dbReference>
<comment type="caution">
    <text evidence="10">The sequence shown here is derived from an EMBL/GenBank/DDBJ whole genome shotgun (WGS) entry which is preliminary data.</text>
</comment>
<feature type="active site" description="Acyl-thioester intermediate" evidence="6">
    <location>
        <position position="187"/>
    </location>
</feature>
<dbReference type="PIRSF" id="PIRSF016262">
    <property type="entry name" value="LPLase"/>
    <property type="match status" value="1"/>
</dbReference>
<comment type="similarity">
    <text evidence="2 5">Belongs to the LipB family.</text>
</comment>
<organism evidence="10 11">
    <name type="scientific">Polychaeton citri CBS 116435</name>
    <dbReference type="NCBI Taxonomy" id="1314669"/>
    <lineage>
        <taxon>Eukaryota</taxon>
        <taxon>Fungi</taxon>
        <taxon>Dikarya</taxon>
        <taxon>Ascomycota</taxon>
        <taxon>Pezizomycotina</taxon>
        <taxon>Dothideomycetes</taxon>
        <taxon>Dothideomycetidae</taxon>
        <taxon>Capnodiales</taxon>
        <taxon>Capnodiaceae</taxon>
        <taxon>Polychaeton</taxon>
    </lineage>
</organism>
<dbReference type="GO" id="GO:0033819">
    <property type="term" value="F:lipoyl(octanoyl) transferase activity"/>
    <property type="evidence" value="ECO:0007669"/>
    <property type="project" value="UniProtKB-EC"/>
</dbReference>
<evidence type="ECO:0000256" key="3">
    <source>
        <dbReference type="ARBA" id="ARBA00022679"/>
    </source>
</evidence>
<sequence>MILRHLHLPGLTPYLQAAKLQDRIVRAFLAHKAAPSTTSAPCPTIITTQFHPVYTCGRREVGSVSPEQQSYLAQGLGPDSPAEFHEALRGGQTTFHGPGQLVAYPVIDLKRHSLSARCYVNTLEGAVIDTCKNYGVASMRTDNPGVWVDDMHKICALGVHLRRNISSHGIGLNVSTPTAWFDRIVACGLEGKKVTSLQQQGVDASVVDVGSVFVKCLAERLKGVEAVISIEKDALSE</sequence>
<evidence type="ECO:0000313" key="11">
    <source>
        <dbReference type="Proteomes" id="UP000799441"/>
    </source>
</evidence>
<feature type="binding site" evidence="7">
    <location>
        <begin position="169"/>
        <end position="171"/>
    </location>
    <ligand>
        <name>substrate</name>
    </ligand>
</feature>
<feature type="binding site" evidence="7">
    <location>
        <begin position="156"/>
        <end position="158"/>
    </location>
    <ligand>
        <name>substrate</name>
    </ligand>
</feature>
<dbReference type="PANTHER" id="PTHR10993:SF7">
    <property type="entry name" value="LIPOYLTRANSFERASE 2, MITOCHONDRIAL-RELATED"/>
    <property type="match status" value="1"/>
</dbReference>
<dbReference type="AlphaFoldDB" id="A0A9P4QH92"/>
<evidence type="ECO:0000256" key="7">
    <source>
        <dbReference type="PIRSR" id="PIRSR016262-2"/>
    </source>
</evidence>
<dbReference type="Gene3D" id="3.30.930.10">
    <property type="entry name" value="Bira Bifunctional Protein, Domain 2"/>
    <property type="match status" value="1"/>
</dbReference>